<dbReference type="AlphaFoldDB" id="E3MTQ4"/>
<name>E3MTQ4_CAERE</name>
<proteinExistence type="predicted"/>
<dbReference type="EMBL" id="DS268477">
    <property type="protein sequence ID" value="EFP08873.1"/>
    <property type="molecule type" value="Genomic_DNA"/>
</dbReference>
<accession>E3MTQ4</accession>
<evidence type="ECO:0000313" key="1">
    <source>
        <dbReference type="EMBL" id="EFP08873.1"/>
    </source>
</evidence>
<organism evidence="2">
    <name type="scientific">Caenorhabditis remanei</name>
    <name type="common">Caenorhabditis vulgaris</name>
    <dbReference type="NCBI Taxonomy" id="31234"/>
    <lineage>
        <taxon>Eukaryota</taxon>
        <taxon>Metazoa</taxon>
        <taxon>Ecdysozoa</taxon>
        <taxon>Nematoda</taxon>
        <taxon>Chromadorea</taxon>
        <taxon>Rhabditida</taxon>
        <taxon>Rhabditina</taxon>
        <taxon>Rhabditomorpha</taxon>
        <taxon>Rhabditoidea</taxon>
        <taxon>Rhabditidae</taxon>
        <taxon>Peloderinae</taxon>
        <taxon>Caenorhabditis</taxon>
    </lineage>
</organism>
<gene>
    <name evidence="1" type="ORF">CRE_18051</name>
</gene>
<keyword evidence="2" id="KW-1185">Reference proteome</keyword>
<sequence length="168" mass="19702">MDFPTLRARKCLEILHIHAHWNARYCRLHNTRGQPINCDCPKNSYHLPDPQEHPPLFIQFLIDHNGFVLGELSDIELDLVMSEMETRIREAKESVEEWEPMKGDDKLDEYVETLEKVKKEKHQVEKEVVSRRHMKRPHNIEFEASYEPTRVGPVCKYGKTPGKRTAGS</sequence>
<reference evidence="1" key="1">
    <citation type="submission" date="2007-07" db="EMBL/GenBank/DDBJ databases">
        <title>PCAP assembly of the Caenorhabditis remanei genome.</title>
        <authorList>
            <consortium name="The Caenorhabditis remanei Sequencing Consortium"/>
            <person name="Wilson R.K."/>
        </authorList>
    </citation>
    <scope>NUCLEOTIDE SEQUENCE [LARGE SCALE GENOMIC DNA]</scope>
    <source>
        <strain evidence="1">PB4641</strain>
    </source>
</reference>
<protein>
    <submittedName>
        <fullName evidence="1">Uncharacterized protein</fullName>
    </submittedName>
</protein>
<dbReference type="Proteomes" id="UP000008281">
    <property type="component" value="Unassembled WGS sequence"/>
</dbReference>
<dbReference type="InParanoid" id="E3MTQ4"/>
<evidence type="ECO:0000313" key="2">
    <source>
        <dbReference type="Proteomes" id="UP000008281"/>
    </source>
</evidence>
<dbReference type="HOGENOM" id="CLU_1588053_0_0_1"/>